<protein>
    <submittedName>
        <fullName evidence="3">Conjugal transfer protein TrbH</fullName>
    </submittedName>
    <submittedName>
        <fullName evidence="2">Conjugative transfer protein TrbH</fullName>
    </submittedName>
</protein>
<reference evidence="3 4" key="2">
    <citation type="submission" date="2020-04" db="EMBL/GenBank/DDBJ databases">
        <title>Whole-genome sequencing of Vibrio spp. from China reveals different genetic environments of blaCTX-M-14 among diverse lineages.</title>
        <authorList>
            <person name="Zheng Z."/>
            <person name="Ye L."/>
            <person name="Chen S."/>
        </authorList>
    </citation>
    <scope>NUCLEOTIDE SEQUENCE [LARGE SCALE GENOMIC DNA]</scope>
    <source>
        <strain evidence="3 4">Vb1636</strain>
    </source>
</reference>
<organism evidence="2">
    <name type="scientific">Vibrio alginolyticus</name>
    <dbReference type="NCBI Taxonomy" id="663"/>
    <lineage>
        <taxon>Bacteria</taxon>
        <taxon>Pseudomonadati</taxon>
        <taxon>Pseudomonadota</taxon>
        <taxon>Gammaproteobacteria</taxon>
        <taxon>Vibrionales</taxon>
        <taxon>Vibrionaceae</taxon>
        <taxon>Vibrio</taxon>
    </lineage>
</organism>
<dbReference type="Proteomes" id="UP000565155">
    <property type="component" value="Unassembled WGS sequence"/>
</dbReference>
<keyword evidence="1" id="KW-0732">Signal</keyword>
<evidence type="ECO:0000313" key="4">
    <source>
        <dbReference type="Proteomes" id="UP000565155"/>
    </source>
</evidence>
<name>A0A510BNX9_VIBAL</name>
<keyword evidence="2" id="KW-0614">Plasmid</keyword>
<geneLocation type="plasmid" evidence="2">
    <name>pVb1636</name>
</geneLocation>
<dbReference type="PROSITE" id="PS51257">
    <property type="entry name" value="PROKAR_LIPOPROTEIN"/>
    <property type="match status" value="1"/>
</dbReference>
<dbReference type="Pfam" id="PF07283">
    <property type="entry name" value="TrbH"/>
    <property type="match status" value="1"/>
</dbReference>
<sequence>MRKLLATAIFSLALVGCASHTPYGNFVENPTGLNQQKIANDTIEQITSLYPPAKTRFEIKQATPDAFGTALVRGLRDKGYALLEFDPETAKAAQRTSSRPNESAPEVKVKTPVQQGFGLPIYYVFDQFSGTNMYRVTVMVGNESITRPYAQENGTVVPMGYWVRKE</sequence>
<reference evidence="2" key="1">
    <citation type="submission" date="2018-06" db="EMBL/GenBank/DDBJ databases">
        <title>Genetic characterization of a blaCTX-M-14-carrying plasmid in Vibrio alginolyticus.</title>
        <authorList>
            <person name="Zheng Z."/>
            <person name="Li R."/>
            <person name="Chen S."/>
        </authorList>
    </citation>
    <scope>NUCLEOTIDE SEQUENCE</scope>
    <source>
        <strain evidence="2">Vb1636</strain>
        <plasmid evidence="2">pVb1636</plasmid>
    </source>
</reference>
<evidence type="ECO:0000256" key="1">
    <source>
        <dbReference type="SAM" id="SignalP"/>
    </source>
</evidence>
<feature type="chain" id="PRO_5036131219" evidence="1">
    <location>
        <begin position="21"/>
        <end position="166"/>
    </location>
</feature>
<dbReference type="EMBL" id="JABCMA010000029">
    <property type="protein sequence ID" value="NMR75769.1"/>
    <property type="molecule type" value="Genomic_DNA"/>
</dbReference>
<gene>
    <name evidence="2" type="primary">trbH</name>
    <name evidence="3" type="ORF">HKB35_19315</name>
</gene>
<proteinExistence type="predicted"/>
<dbReference type="InterPro" id="IPR010837">
    <property type="entry name" value="Conjugal_tfr_TrbH"/>
</dbReference>
<dbReference type="RefSeq" id="WP_012774852.1">
    <property type="nucleotide sequence ID" value="NZ_JABCMA010000029.1"/>
</dbReference>
<dbReference type="EMBL" id="MH548371">
    <property type="protein sequence ID" value="AXQ85539.1"/>
    <property type="molecule type" value="Genomic_DNA"/>
</dbReference>
<evidence type="ECO:0000313" key="3">
    <source>
        <dbReference type="EMBL" id="NMR75769.1"/>
    </source>
</evidence>
<accession>A0A510BNX9</accession>
<dbReference type="AlphaFoldDB" id="A0A510BNX9"/>
<feature type="signal peptide" evidence="1">
    <location>
        <begin position="1"/>
        <end position="20"/>
    </location>
</feature>
<evidence type="ECO:0000313" key="2">
    <source>
        <dbReference type="EMBL" id="AXQ85539.1"/>
    </source>
</evidence>